<dbReference type="GO" id="GO:0070274">
    <property type="term" value="C:RES complex"/>
    <property type="evidence" value="ECO:0007669"/>
    <property type="project" value="TreeGrafter"/>
</dbReference>
<dbReference type="InterPro" id="IPR018609">
    <property type="entry name" value="Bud13"/>
</dbReference>
<feature type="region of interest" description="Disordered" evidence="2">
    <location>
        <begin position="17"/>
        <end position="115"/>
    </location>
</feature>
<evidence type="ECO:0000256" key="1">
    <source>
        <dbReference type="ARBA" id="ARBA00011069"/>
    </source>
</evidence>
<reference evidence="3 4" key="1">
    <citation type="journal article" date="2016" name="Genome Biol. Evol.">
        <title>Divergent and convergent evolution of fungal pathogenicity.</title>
        <authorList>
            <person name="Shang Y."/>
            <person name="Xiao G."/>
            <person name="Zheng P."/>
            <person name="Cen K."/>
            <person name="Zhan S."/>
            <person name="Wang C."/>
        </authorList>
    </citation>
    <scope>NUCLEOTIDE SEQUENCE [LARGE SCALE GENOMIC DNA]</scope>
    <source>
        <strain evidence="3 4">RCEF 264</strain>
    </source>
</reference>
<dbReference type="OrthoDB" id="6022at2759"/>
<accession>A0A168A9A2</accession>
<dbReference type="STRING" id="1081102.A0A168A9A2"/>
<feature type="compositionally biased region" description="Low complexity" evidence="2">
    <location>
        <begin position="62"/>
        <end position="72"/>
    </location>
</feature>
<feature type="region of interest" description="Disordered" evidence="2">
    <location>
        <begin position="312"/>
        <end position="365"/>
    </location>
</feature>
<feature type="compositionally biased region" description="Basic and acidic residues" evidence="2">
    <location>
        <begin position="187"/>
        <end position="204"/>
    </location>
</feature>
<organism evidence="3 4">
    <name type="scientific">Niveomyces insectorum RCEF 264</name>
    <dbReference type="NCBI Taxonomy" id="1081102"/>
    <lineage>
        <taxon>Eukaryota</taxon>
        <taxon>Fungi</taxon>
        <taxon>Dikarya</taxon>
        <taxon>Ascomycota</taxon>
        <taxon>Pezizomycotina</taxon>
        <taxon>Sordariomycetes</taxon>
        <taxon>Hypocreomycetidae</taxon>
        <taxon>Hypocreales</taxon>
        <taxon>Cordycipitaceae</taxon>
        <taxon>Niveomyces</taxon>
    </lineage>
</organism>
<dbReference type="EMBL" id="AZHD01000001">
    <property type="protein sequence ID" value="OAA68425.1"/>
    <property type="molecule type" value="Genomic_DNA"/>
</dbReference>
<dbReference type="Proteomes" id="UP000076874">
    <property type="component" value="Unassembled WGS sequence"/>
</dbReference>
<feature type="compositionally biased region" description="Low complexity" evidence="2">
    <location>
        <begin position="132"/>
        <end position="152"/>
    </location>
</feature>
<feature type="compositionally biased region" description="Basic and acidic residues" evidence="2">
    <location>
        <begin position="262"/>
        <end position="287"/>
    </location>
</feature>
<feature type="compositionally biased region" description="Gly residues" evidence="2">
    <location>
        <begin position="330"/>
        <end position="342"/>
    </location>
</feature>
<evidence type="ECO:0000313" key="4">
    <source>
        <dbReference type="Proteomes" id="UP000076874"/>
    </source>
</evidence>
<evidence type="ECO:0000313" key="3">
    <source>
        <dbReference type="EMBL" id="OAA68425.1"/>
    </source>
</evidence>
<dbReference type="GO" id="GO:0000398">
    <property type="term" value="P:mRNA splicing, via spliceosome"/>
    <property type="evidence" value="ECO:0007669"/>
    <property type="project" value="TreeGrafter"/>
</dbReference>
<name>A0A168A9A2_9HYPO</name>
<dbReference type="InterPro" id="IPR051112">
    <property type="entry name" value="CWC26_splicing_factor"/>
</dbReference>
<protein>
    <submittedName>
        <fullName evidence="3">Bud13</fullName>
    </submittedName>
</protein>
<dbReference type="Pfam" id="PF09736">
    <property type="entry name" value="Bud13"/>
    <property type="match status" value="1"/>
</dbReference>
<evidence type="ECO:0000256" key="2">
    <source>
        <dbReference type="SAM" id="MobiDB-lite"/>
    </source>
</evidence>
<feature type="compositionally biased region" description="Basic and acidic residues" evidence="2">
    <location>
        <begin position="220"/>
        <end position="229"/>
    </location>
</feature>
<keyword evidence="4" id="KW-1185">Reference proteome</keyword>
<comment type="similarity">
    <text evidence="1">Belongs to the CWC26 family.</text>
</comment>
<sequence>MASDLTSYLASRYLVAESKPSKKRKRKHNTSNTDGLLITDDDEFGWNKRLGGGKDDEDEDAGGSAAIAGTSAEFRKSKKSNWKTLGGGAGDGGGSSGDGGPATAPRRPTANDDAAVAAAAEADAIISAAAAETAAAQAAEDEAPVVAGVDGRAAGDGEETGRAAAPVLMGDGTHAGLQSAASVMAQLEKRRREEREQYERERQERRARRRQQQQTQTQTQKDDTATGERSDEEEEVVYRDATGRRVDVTLRRQEMRQAALEAEQKERAAKEALKGDVQRERARQRREQLADAALIPLARGADDTEMNRELKEQARWNDPMAPFLREKKPAGGGGSGPKGGNTTGRPVYRGPAPSNRYGIRPGYRWDGVDRSIGFEAERFKAINRRERNRGLEYEWQMDE</sequence>
<feature type="compositionally biased region" description="Basic and acidic residues" evidence="2">
    <location>
        <begin position="236"/>
        <end position="255"/>
    </location>
</feature>
<comment type="caution">
    <text evidence="3">The sequence shown here is derived from an EMBL/GenBank/DDBJ whole genome shotgun (WGS) entry which is preliminary data.</text>
</comment>
<feature type="compositionally biased region" description="Gly residues" evidence="2">
    <location>
        <begin position="85"/>
        <end position="100"/>
    </location>
</feature>
<dbReference type="AlphaFoldDB" id="A0A168A9A2"/>
<proteinExistence type="inferred from homology"/>
<dbReference type="PANTHER" id="PTHR31809:SF0">
    <property type="entry name" value="BUD13 HOMOLOG"/>
    <property type="match status" value="1"/>
</dbReference>
<gene>
    <name evidence="3" type="ORF">SPI_00620</name>
</gene>
<dbReference type="GO" id="GO:0003723">
    <property type="term" value="F:RNA binding"/>
    <property type="evidence" value="ECO:0007669"/>
    <property type="project" value="TreeGrafter"/>
</dbReference>
<dbReference type="PANTHER" id="PTHR31809">
    <property type="entry name" value="BUD13 HOMOLOG"/>
    <property type="match status" value="1"/>
</dbReference>
<feature type="region of interest" description="Disordered" evidence="2">
    <location>
        <begin position="132"/>
        <end position="287"/>
    </location>
</feature>
<dbReference type="GO" id="GO:0005684">
    <property type="term" value="C:U2-type spliceosomal complex"/>
    <property type="evidence" value="ECO:0007669"/>
    <property type="project" value="TreeGrafter"/>
</dbReference>